<feature type="non-terminal residue" evidence="3">
    <location>
        <position position="1"/>
    </location>
</feature>
<dbReference type="GO" id="GO:0006952">
    <property type="term" value="P:defense response"/>
    <property type="evidence" value="ECO:0007669"/>
    <property type="project" value="InterPro"/>
</dbReference>
<gene>
    <name evidence="3" type="ORF">HGM15179_020857</name>
</gene>
<sequence length="65" mass="7160">PCEDPGDPPAMKILLLLFPLLLLLVQGASGSAYRCRHRGGYCTSWSCVPPARRIGICTRRKICCK</sequence>
<dbReference type="Pfam" id="PF00711">
    <property type="entry name" value="Defensin_beta"/>
    <property type="match status" value="1"/>
</dbReference>
<reference evidence="3" key="1">
    <citation type="submission" date="2019-04" db="EMBL/GenBank/DDBJ databases">
        <title>Genome assembly of Zosterops borbonicus 15179.</title>
        <authorList>
            <person name="Leroy T."/>
            <person name="Anselmetti Y."/>
            <person name="Tilak M.-K."/>
            <person name="Nabholz B."/>
        </authorList>
    </citation>
    <scope>NUCLEOTIDE SEQUENCE</scope>
    <source>
        <strain evidence="3">HGM_15179</strain>
        <tissue evidence="3">Muscle</tissue>
    </source>
</reference>
<evidence type="ECO:0000256" key="1">
    <source>
        <dbReference type="SAM" id="SignalP"/>
    </source>
</evidence>
<dbReference type="OrthoDB" id="9378816at2759"/>
<evidence type="ECO:0000259" key="2">
    <source>
        <dbReference type="Pfam" id="PF00711"/>
    </source>
</evidence>
<comment type="caution">
    <text evidence="3">The sequence shown here is derived from an EMBL/GenBank/DDBJ whole genome shotgun (WGS) entry which is preliminary data.</text>
</comment>
<feature type="non-terminal residue" evidence="3">
    <location>
        <position position="65"/>
    </location>
</feature>
<evidence type="ECO:0000313" key="3">
    <source>
        <dbReference type="EMBL" id="TRZ06250.1"/>
    </source>
</evidence>
<dbReference type="GO" id="GO:0005576">
    <property type="term" value="C:extracellular region"/>
    <property type="evidence" value="ECO:0007669"/>
    <property type="project" value="InterPro"/>
</dbReference>
<keyword evidence="4" id="KW-1185">Reference proteome</keyword>
<organism evidence="3 4">
    <name type="scientific">Zosterops borbonicus</name>
    <dbReference type="NCBI Taxonomy" id="364589"/>
    <lineage>
        <taxon>Eukaryota</taxon>
        <taxon>Metazoa</taxon>
        <taxon>Chordata</taxon>
        <taxon>Craniata</taxon>
        <taxon>Vertebrata</taxon>
        <taxon>Euteleostomi</taxon>
        <taxon>Archelosauria</taxon>
        <taxon>Archosauria</taxon>
        <taxon>Dinosauria</taxon>
        <taxon>Saurischia</taxon>
        <taxon>Theropoda</taxon>
        <taxon>Coelurosauria</taxon>
        <taxon>Aves</taxon>
        <taxon>Neognathae</taxon>
        <taxon>Neoaves</taxon>
        <taxon>Telluraves</taxon>
        <taxon>Australaves</taxon>
        <taxon>Passeriformes</taxon>
        <taxon>Sylvioidea</taxon>
        <taxon>Zosteropidae</taxon>
        <taxon>Zosterops</taxon>
    </lineage>
</organism>
<dbReference type="EMBL" id="SWJQ01002712">
    <property type="protein sequence ID" value="TRZ06250.1"/>
    <property type="molecule type" value="Genomic_DNA"/>
</dbReference>
<dbReference type="SUPFAM" id="SSF57392">
    <property type="entry name" value="Defensin-like"/>
    <property type="match status" value="1"/>
</dbReference>
<dbReference type="AlphaFoldDB" id="A0A8K1FXE5"/>
<accession>A0A8K1FXE5</accession>
<feature type="signal peptide" evidence="1">
    <location>
        <begin position="1"/>
        <end position="30"/>
    </location>
</feature>
<name>A0A8K1FXE5_9PASS</name>
<keyword evidence="1" id="KW-0732">Signal</keyword>
<evidence type="ECO:0000313" key="4">
    <source>
        <dbReference type="Proteomes" id="UP000796761"/>
    </source>
</evidence>
<dbReference type="InterPro" id="IPR001855">
    <property type="entry name" value="Defensin_beta-like"/>
</dbReference>
<feature type="domain" description="Beta-defensin-like" evidence="2">
    <location>
        <begin position="33"/>
        <end position="65"/>
    </location>
</feature>
<protein>
    <recommendedName>
        <fullName evidence="2">Beta-defensin-like domain-containing protein</fullName>
    </recommendedName>
</protein>
<dbReference type="Proteomes" id="UP000796761">
    <property type="component" value="Unassembled WGS sequence"/>
</dbReference>
<feature type="chain" id="PRO_5035451335" description="Beta-defensin-like domain-containing protein" evidence="1">
    <location>
        <begin position="31"/>
        <end position="65"/>
    </location>
</feature>
<proteinExistence type="predicted"/>